<sequence>MIRSNLYTIGHAVLWCVSAKIEDSTAWHTHDFFEFALCRSAQGHIDIGDQLVNIRPGCTVVIAPGVRHRLRFQSPTADMKFFCMSVQDTRTYLAPYHLAFLEAICSTSMSFADHGSSAARLWDLADQIPASFAFNDKRELGTAWGVVGLLLALHLQSGETPEDYLWQRYQKRIAEIRNWIDIQLHQSISLEEVCATFGMSRSLFTREFRRHTGKSFIDYCNWRRVENAANLLVLNGASVTQAALESGFSNLSHFYRQFKSVYGVTPTDFRRQVVGIEG</sequence>
<dbReference type="PROSITE" id="PS00041">
    <property type="entry name" value="HTH_ARAC_FAMILY_1"/>
    <property type="match status" value="1"/>
</dbReference>
<dbReference type="Proteomes" id="UP001165384">
    <property type="component" value="Unassembled WGS sequence"/>
</dbReference>
<dbReference type="InterPro" id="IPR011051">
    <property type="entry name" value="RmlC_Cupin_sf"/>
</dbReference>
<dbReference type="InterPro" id="IPR020449">
    <property type="entry name" value="Tscrpt_reg_AraC-type_HTH"/>
</dbReference>
<dbReference type="SMART" id="SM00342">
    <property type="entry name" value="HTH_ARAC"/>
    <property type="match status" value="1"/>
</dbReference>
<comment type="caution">
    <text evidence="5">The sequence shown here is derived from an EMBL/GenBank/DDBJ whole genome shotgun (WGS) entry which is preliminary data.</text>
</comment>
<evidence type="ECO:0000256" key="1">
    <source>
        <dbReference type="ARBA" id="ARBA00023015"/>
    </source>
</evidence>
<dbReference type="InterPro" id="IPR013096">
    <property type="entry name" value="Cupin_2"/>
</dbReference>
<dbReference type="PANTHER" id="PTHR43280:SF31">
    <property type="entry name" value="TRANSCRIPTIONAL REGULATORY PROTEIN"/>
    <property type="match status" value="1"/>
</dbReference>
<evidence type="ECO:0000256" key="3">
    <source>
        <dbReference type="ARBA" id="ARBA00023163"/>
    </source>
</evidence>
<dbReference type="InterPro" id="IPR009057">
    <property type="entry name" value="Homeodomain-like_sf"/>
</dbReference>
<accession>A0ABS9K1B5</accession>
<reference evidence="5" key="1">
    <citation type="submission" date="2022-01" db="EMBL/GenBank/DDBJ databases">
        <authorList>
            <person name="Jo J.-H."/>
            <person name="Im W.-T."/>
        </authorList>
    </citation>
    <scope>NUCLEOTIDE SEQUENCE</scope>
    <source>
        <strain evidence="5">XY25</strain>
    </source>
</reference>
<dbReference type="SUPFAM" id="SSF46689">
    <property type="entry name" value="Homeodomain-like"/>
    <property type="match status" value="2"/>
</dbReference>
<evidence type="ECO:0000256" key="2">
    <source>
        <dbReference type="ARBA" id="ARBA00023125"/>
    </source>
</evidence>
<organism evidence="5 6">
    <name type="scientific">Dechloromonas hankyongensis</name>
    <dbReference type="NCBI Taxonomy" id="2908002"/>
    <lineage>
        <taxon>Bacteria</taxon>
        <taxon>Pseudomonadati</taxon>
        <taxon>Pseudomonadota</taxon>
        <taxon>Betaproteobacteria</taxon>
        <taxon>Rhodocyclales</taxon>
        <taxon>Azonexaceae</taxon>
        <taxon>Dechloromonas</taxon>
    </lineage>
</organism>
<gene>
    <name evidence="5" type="ORF">LZ012_08065</name>
</gene>
<feature type="domain" description="HTH araC/xylS-type" evidence="4">
    <location>
        <begin position="174"/>
        <end position="272"/>
    </location>
</feature>
<dbReference type="PROSITE" id="PS01124">
    <property type="entry name" value="HTH_ARAC_FAMILY_2"/>
    <property type="match status" value="1"/>
</dbReference>
<proteinExistence type="predicted"/>
<evidence type="ECO:0000313" key="5">
    <source>
        <dbReference type="EMBL" id="MCG2576948.1"/>
    </source>
</evidence>
<dbReference type="Gene3D" id="2.60.120.10">
    <property type="entry name" value="Jelly Rolls"/>
    <property type="match status" value="1"/>
</dbReference>
<dbReference type="Pfam" id="PF12833">
    <property type="entry name" value="HTH_18"/>
    <property type="match status" value="1"/>
</dbReference>
<evidence type="ECO:0000259" key="4">
    <source>
        <dbReference type="PROSITE" id="PS01124"/>
    </source>
</evidence>
<dbReference type="InterPro" id="IPR014710">
    <property type="entry name" value="RmlC-like_jellyroll"/>
</dbReference>
<name>A0ABS9K1B5_9RHOO</name>
<keyword evidence="1" id="KW-0805">Transcription regulation</keyword>
<dbReference type="EMBL" id="JAKLTN010000001">
    <property type="protein sequence ID" value="MCG2576948.1"/>
    <property type="molecule type" value="Genomic_DNA"/>
</dbReference>
<dbReference type="InterPro" id="IPR018060">
    <property type="entry name" value="HTH_AraC"/>
</dbReference>
<keyword evidence="2" id="KW-0238">DNA-binding</keyword>
<dbReference type="SUPFAM" id="SSF51182">
    <property type="entry name" value="RmlC-like cupins"/>
    <property type="match status" value="1"/>
</dbReference>
<dbReference type="InterPro" id="IPR018062">
    <property type="entry name" value="HTH_AraC-typ_CS"/>
</dbReference>
<dbReference type="Pfam" id="PF07883">
    <property type="entry name" value="Cupin_2"/>
    <property type="match status" value="1"/>
</dbReference>
<dbReference type="PANTHER" id="PTHR43280">
    <property type="entry name" value="ARAC-FAMILY TRANSCRIPTIONAL REGULATOR"/>
    <property type="match status" value="1"/>
</dbReference>
<evidence type="ECO:0000313" key="6">
    <source>
        <dbReference type="Proteomes" id="UP001165384"/>
    </source>
</evidence>
<protein>
    <submittedName>
        <fullName evidence="5">Helix-turn-helix domain-containing protein</fullName>
    </submittedName>
</protein>
<keyword evidence="6" id="KW-1185">Reference proteome</keyword>
<keyword evidence="3" id="KW-0804">Transcription</keyword>
<dbReference type="PRINTS" id="PR00032">
    <property type="entry name" value="HTHARAC"/>
</dbReference>
<dbReference type="Gene3D" id="1.10.10.60">
    <property type="entry name" value="Homeodomain-like"/>
    <property type="match status" value="2"/>
</dbReference>
<dbReference type="RefSeq" id="WP_275709400.1">
    <property type="nucleotide sequence ID" value="NZ_JAKLTN010000001.1"/>
</dbReference>